<protein>
    <submittedName>
        <fullName evidence="3">Uncharacterized protein</fullName>
    </submittedName>
</protein>
<accession>A0ABU6W9P4</accession>
<feature type="coiled-coil region" evidence="1">
    <location>
        <begin position="275"/>
        <end position="309"/>
    </location>
</feature>
<dbReference type="Proteomes" id="UP001341840">
    <property type="component" value="Unassembled WGS sequence"/>
</dbReference>
<dbReference type="EMBL" id="JASCZI010181359">
    <property type="protein sequence ID" value="MED6182494.1"/>
    <property type="molecule type" value="Genomic_DNA"/>
</dbReference>
<evidence type="ECO:0000256" key="1">
    <source>
        <dbReference type="SAM" id="Coils"/>
    </source>
</evidence>
<evidence type="ECO:0000256" key="2">
    <source>
        <dbReference type="SAM" id="MobiDB-lite"/>
    </source>
</evidence>
<feature type="region of interest" description="Disordered" evidence="2">
    <location>
        <begin position="73"/>
        <end position="125"/>
    </location>
</feature>
<comment type="caution">
    <text evidence="3">The sequence shown here is derived from an EMBL/GenBank/DDBJ whole genome shotgun (WGS) entry which is preliminary data.</text>
</comment>
<feature type="region of interest" description="Disordered" evidence="2">
    <location>
        <begin position="150"/>
        <end position="202"/>
    </location>
</feature>
<keyword evidence="1" id="KW-0175">Coiled coil</keyword>
<evidence type="ECO:0000313" key="3">
    <source>
        <dbReference type="EMBL" id="MED6182494.1"/>
    </source>
</evidence>
<feature type="compositionally biased region" description="Low complexity" evidence="2">
    <location>
        <begin position="103"/>
        <end position="123"/>
    </location>
</feature>
<reference evidence="3 4" key="1">
    <citation type="journal article" date="2023" name="Plants (Basel)">
        <title>Bridging the Gap: Combining Genomics and Transcriptomics Approaches to Understand Stylosanthes scabra, an Orphan Legume from the Brazilian Caatinga.</title>
        <authorList>
            <person name="Ferreira-Neto J.R.C."/>
            <person name="da Silva M.D."/>
            <person name="Binneck E."/>
            <person name="de Melo N.F."/>
            <person name="da Silva R.H."/>
            <person name="de Melo A.L.T.M."/>
            <person name="Pandolfi V."/>
            <person name="Bustamante F.O."/>
            <person name="Brasileiro-Vidal A.C."/>
            <person name="Benko-Iseppon A.M."/>
        </authorList>
    </citation>
    <scope>NUCLEOTIDE SEQUENCE [LARGE SCALE GENOMIC DNA]</scope>
    <source>
        <tissue evidence="3">Leaves</tissue>
    </source>
</reference>
<feature type="compositionally biased region" description="Basic and acidic residues" evidence="2">
    <location>
        <begin position="176"/>
        <end position="188"/>
    </location>
</feature>
<proteinExistence type="predicted"/>
<gene>
    <name evidence="3" type="ORF">PIB30_028987</name>
</gene>
<keyword evidence="4" id="KW-1185">Reference proteome</keyword>
<organism evidence="3 4">
    <name type="scientific">Stylosanthes scabra</name>
    <dbReference type="NCBI Taxonomy" id="79078"/>
    <lineage>
        <taxon>Eukaryota</taxon>
        <taxon>Viridiplantae</taxon>
        <taxon>Streptophyta</taxon>
        <taxon>Embryophyta</taxon>
        <taxon>Tracheophyta</taxon>
        <taxon>Spermatophyta</taxon>
        <taxon>Magnoliopsida</taxon>
        <taxon>eudicotyledons</taxon>
        <taxon>Gunneridae</taxon>
        <taxon>Pentapetalae</taxon>
        <taxon>rosids</taxon>
        <taxon>fabids</taxon>
        <taxon>Fabales</taxon>
        <taxon>Fabaceae</taxon>
        <taxon>Papilionoideae</taxon>
        <taxon>50 kb inversion clade</taxon>
        <taxon>dalbergioids sensu lato</taxon>
        <taxon>Dalbergieae</taxon>
        <taxon>Pterocarpus clade</taxon>
        <taxon>Stylosanthes</taxon>
    </lineage>
</organism>
<sequence length="382" mass="43095">MVEDEQAHRLKINSINDLIAALVTNEDHKRQYSPFDYNSCNFVTHSFYAWWGTYYKAFARSFDTIKAGADKLLAEDQPQHPKTTTKRRKTKDDRIPISNPVQKTQPSSTPTASTKSSTKSVSPEDSATHFDALLGTKISELLQAVSQLCQGSYPQSPPSNRSKSLDPEPNNTRQELPLKEKTSNRDDTTLNQEKVAEPQANIAASETVIEGVGHSDLVKNSIQLEGAKKVSEEPIVERQQRPIATHKPRFSPEVLKAIRWLIDLLSAPIEANVKQEEVQQRVNLARTKENKLEEELASISCQIEEVEIHKKNLQGPLDRSKKGLAKVDSKFSKIANKRAKNEKMLAEVKQAEKEEGDLRIKFLESQKETRLALEDILQEYQG</sequence>
<feature type="coiled-coil region" evidence="1">
    <location>
        <begin position="334"/>
        <end position="361"/>
    </location>
</feature>
<name>A0ABU6W9P4_9FABA</name>
<evidence type="ECO:0000313" key="4">
    <source>
        <dbReference type="Proteomes" id="UP001341840"/>
    </source>
</evidence>
<feature type="compositionally biased region" description="Polar residues" evidence="2">
    <location>
        <begin position="150"/>
        <end position="162"/>
    </location>
</feature>